<dbReference type="Proteomes" id="UP001153365">
    <property type="component" value="Unassembled WGS sequence"/>
</dbReference>
<comment type="caution">
    <text evidence="2">The sequence shown here is derived from an EMBL/GenBank/DDBJ whole genome shotgun (WGS) entry which is preliminary data.</text>
</comment>
<evidence type="ECO:0000313" key="2">
    <source>
        <dbReference type="EMBL" id="CAH7666981.1"/>
    </source>
</evidence>
<dbReference type="EMBL" id="CALTRL010000184">
    <property type="protein sequence ID" value="CAH7666981.1"/>
    <property type="molecule type" value="Genomic_DNA"/>
</dbReference>
<feature type="compositionally biased region" description="Polar residues" evidence="1">
    <location>
        <begin position="1"/>
        <end position="20"/>
    </location>
</feature>
<feature type="compositionally biased region" description="Polar residues" evidence="1">
    <location>
        <begin position="140"/>
        <end position="153"/>
    </location>
</feature>
<protein>
    <submittedName>
        <fullName evidence="2">Uncharacterized protein</fullName>
    </submittedName>
</protein>
<sequence>MANHTQFDESSSGNTTNDASKPTVKPLELNHAITYGAEETGEAGDGVTTRWFCHICASLWLTQKLRLNQAGLKFLVRLRYHPFEMNRQGFKKLFPLSHNPKINPFKPDPRPLLLMRQIRQQHQQNSKSSRNSISPPSGPGQMSKNNNFERQNGKQVNSYIKLLSVVQSFNSGSIDQKKEKERSH</sequence>
<gene>
    <name evidence="2" type="ORF">PPACK8108_LOCUS1350</name>
</gene>
<feature type="compositionally biased region" description="Low complexity" evidence="1">
    <location>
        <begin position="126"/>
        <end position="135"/>
    </location>
</feature>
<reference evidence="2" key="1">
    <citation type="submission" date="2022-06" db="EMBL/GenBank/DDBJ databases">
        <authorList>
            <consortium name="SYNGENTA / RWTH Aachen University"/>
        </authorList>
    </citation>
    <scope>NUCLEOTIDE SEQUENCE</scope>
</reference>
<feature type="region of interest" description="Disordered" evidence="1">
    <location>
        <begin position="119"/>
        <end position="153"/>
    </location>
</feature>
<dbReference type="AlphaFoldDB" id="A0AAV0AIR2"/>
<evidence type="ECO:0000313" key="3">
    <source>
        <dbReference type="Proteomes" id="UP001153365"/>
    </source>
</evidence>
<evidence type="ECO:0000256" key="1">
    <source>
        <dbReference type="SAM" id="MobiDB-lite"/>
    </source>
</evidence>
<proteinExistence type="predicted"/>
<name>A0AAV0AIR2_PHAPC</name>
<accession>A0AAV0AIR2</accession>
<feature type="region of interest" description="Disordered" evidence="1">
    <location>
        <begin position="1"/>
        <end position="24"/>
    </location>
</feature>
<keyword evidence="3" id="KW-1185">Reference proteome</keyword>
<organism evidence="2 3">
    <name type="scientific">Phakopsora pachyrhizi</name>
    <name type="common">Asian soybean rust disease fungus</name>
    <dbReference type="NCBI Taxonomy" id="170000"/>
    <lineage>
        <taxon>Eukaryota</taxon>
        <taxon>Fungi</taxon>
        <taxon>Dikarya</taxon>
        <taxon>Basidiomycota</taxon>
        <taxon>Pucciniomycotina</taxon>
        <taxon>Pucciniomycetes</taxon>
        <taxon>Pucciniales</taxon>
        <taxon>Phakopsoraceae</taxon>
        <taxon>Phakopsora</taxon>
    </lineage>
</organism>